<evidence type="ECO:0000313" key="2">
    <source>
        <dbReference type="Proteomes" id="UP001527925"/>
    </source>
</evidence>
<evidence type="ECO:0008006" key="3">
    <source>
        <dbReference type="Google" id="ProtNLM"/>
    </source>
</evidence>
<name>A0ABR4N146_9FUNG</name>
<organism evidence="1 2">
    <name type="scientific">Polyrhizophydium stewartii</name>
    <dbReference type="NCBI Taxonomy" id="2732419"/>
    <lineage>
        <taxon>Eukaryota</taxon>
        <taxon>Fungi</taxon>
        <taxon>Fungi incertae sedis</taxon>
        <taxon>Chytridiomycota</taxon>
        <taxon>Chytridiomycota incertae sedis</taxon>
        <taxon>Chytridiomycetes</taxon>
        <taxon>Rhizophydiales</taxon>
        <taxon>Rhizophydiales incertae sedis</taxon>
        <taxon>Polyrhizophydium</taxon>
    </lineage>
</organism>
<comment type="caution">
    <text evidence="1">The sequence shown here is derived from an EMBL/GenBank/DDBJ whole genome shotgun (WGS) entry which is preliminary data.</text>
</comment>
<keyword evidence="2" id="KW-1185">Reference proteome</keyword>
<protein>
    <recommendedName>
        <fullName evidence="3">UspA domain-containing protein</fullName>
    </recommendedName>
</protein>
<reference evidence="1 2" key="1">
    <citation type="submission" date="2023-09" db="EMBL/GenBank/DDBJ databases">
        <title>Pangenome analysis of Batrachochytrium dendrobatidis and related Chytrids.</title>
        <authorList>
            <person name="Yacoub M.N."/>
            <person name="Stajich J.E."/>
            <person name="James T.Y."/>
        </authorList>
    </citation>
    <scope>NUCLEOTIDE SEQUENCE [LARGE SCALE GENOMIC DNA]</scope>
    <source>
        <strain evidence="1 2">JEL0888</strain>
    </source>
</reference>
<dbReference type="EMBL" id="JADGIZ020000049">
    <property type="protein sequence ID" value="KAL2913241.1"/>
    <property type="molecule type" value="Genomic_DNA"/>
</dbReference>
<proteinExistence type="predicted"/>
<accession>A0ABR4N146</accession>
<gene>
    <name evidence="1" type="ORF">HK105_207243</name>
</gene>
<sequence>MNKVAAPFVLVAVDEGELASAALAWVMRAVLRRGERLVVATPTPSAGASLTSAELARMRRRVEALVAAAATDSHMRGLRWTLAAVPEGAAFVDMLVRAALQKPRRIVLFLDGEQRPQSVGGAQVSVARLLARSSAAKVTVLSREQVEQFEDEYIWGCGVTTGM</sequence>
<evidence type="ECO:0000313" key="1">
    <source>
        <dbReference type="EMBL" id="KAL2913241.1"/>
    </source>
</evidence>
<dbReference type="Proteomes" id="UP001527925">
    <property type="component" value="Unassembled WGS sequence"/>
</dbReference>